<accession>A0ACC2VRU4</accession>
<keyword evidence="2" id="KW-1185">Reference proteome</keyword>
<gene>
    <name evidence="1" type="ORF">QFC19_004898</name>
</gene>
<name>A0ACC2VRU4_9TREE</name>
<dbReference type="Proteomes" id="UP001241377">
    <property type="component" value="Unassembled WGS sequence"/>
</dbReference>
<dbReference type="EMBL" id="JASBWR010000053">
    <property type="protein sequence ID" value="KAJ9102160.1"/>
    <property type="molecule type" value="Genomic_DNA"/>
</dbReference>
<evidence type="ECO:0000313" key="2">
    <source>
        <dbReference type="Proteomes" id="UP001241377"/>
    </source>
</evidence>
<organism evidence="1 2">
    <name type="scientific">Naganishia cerealis</name>
    <dbReference type="NCBI Taxonomy" id="610337"/>
    <lineage>
        <taxon>Eukaryota</taxon>
        <taxon>Fungi</taxon>
        <taxon>Dikarya</taxon>
        <taxon>Basidiomycota</taxon>
        <taxon>Agaricomycotina</taxon>
        <taxon>Tremellomycetes</taxon>
        <taxon>Filobasidiales</taxon>
        <taxon>Filobasidiaceae</taxon>
        <taxon>Naganishia</taxon>
    </lineage>
</organism>
<protein>
    <submittedName>
        <fullName evidence="1">Uncharacterized protein</fullName>
    </submittedName>
</protein>
<evidence type="ECO:0000313" key="1">
    <source>
        <dbReference type="EMBL" id="KAJ9102160.1"/>
    </source>
</evidence>
<reference evidence="1" key="1">
    <citation type="submission" date="2023-04" db="EMBL/GenBank/DDBJ databases">
        <title>Draft Genome sequencing of Naganishia species isolated from polar environments using Oxford Nanopore Technology.</title>
        <authorList>
            <person name="Leo P."/>
            <person name="Venkateswaran K."/>
        </authorList>
    </citation>
    <scope>NUCLEOTIDE SEQUENCE</scope>
    <source>
        <strain evidence="1">MNA-CCFEE 5261</strain>
    </source>
</reference>
<proteinExistence type="predicted"/>
<sequence length="108" mass="12073">MYQQPNHSYTSAESLRRLSSNNPFRQHAASRGVPLGSLSHSSNSAFDDWVDKNKKLFEESSDEEDYMANGASPMHETFARPKMPAQPVRAGSDSSVNYRYVLTNSSIT</sequence>
<comment type="caution">
    <text evidence="1">The sequence shown here is derived from an EMBL/GenBank/DDBJ whole genome shotgun (WGS) entry which is preliminary data.</text>
</comment>